<dbReference type="InParanoid" id="A0A1B7MXV1"/>
<organism evidence="1 2">
    <name type="scientific">Rhizopogon vinicolor AM-OR11-026</name>
    <dbReference type="NCBI Taxonomy" id="1314800"/>
    <lineage>
        <taxon>Eukaryota</taxon>
        <taxon>Fungi</taxon>
        <taxon>Dikarya</taxon>
        <taxon>Basidiomycota</taxon>
        <taxon>Agaricomycotina</taxon>
        <taxon>Agaricomycetes</taxon>
        <taxon>Agaricomycetidae</taxon>
        <taxon>Boletales</taxon>
        <taxon>Suillineae</taxon>
        <taxon>Rhizopogonaceae</taxon>
        <taxon>Rhizopogon</taxon>
    </lineage>
</organism>
<reference evidence="1 2" key="1">
    <citation type="submission" date="2016-06" db="EMBL/GenBank/DDBJ databases">
        <title>Comparative genomics of the ectomycorrhizal sister species Rhizopogon vinicolor and Rhizopogon vesiculosus (Basidiomycota: Boletales) reveals a divergence of the mating type B locus.</title>
        <authorList>
            <consortium name="DOE Joint Genome Institute"/>
            <person name="Mujic A.B."/>
            <person name="Kuo A."/>
            <person name="Tritt A."/>
            <person name="Lipzen A."/>
            <person name="Chen C."/>
            <person name="Johnson J."/>
            <person name="Sharma A."/>
            <person name="Barry K."/>
            <person name="Grigoriev I.V."/>
            <person name="Spatafora J.W."/>
        </authorList>
    </citation>
    <scope>NUCLEOTIDE SEQUENCE [LARGE SCALE GENOMIC DNA]</scope>
    <source>
        <strain evidence="1 2">AM-OR11-026</strain>
    </source>
</reference>
<name>A0A1B7MXV1_9AGAM</name>
<protein>
    <submittedName>
        <fullName evidence="1">Uncharacterized protein</fullName>
    </submittedName>
</protein>
<dbReference type="Proteomes" id="UP000092154">
    <property type="component" value="Unassembled WGS sequence"/>
</dbReference>
<dbReference type="OrthoDB" id="2680803at2759"/>
<dbReference type="EMBL" id="KV448353">
    <property type="protein sequence ID" value="OAX37422.1"/>
    <property type="molecule type" value="Genomic_DNA"/>
</dbReference>
<accession>A0A1B7MXV1</accession>
<dbReference type="AlphaFoldDB" id="A0A1B7MXV1"/>
<proteinExistence type="predicted"/>
<sequence length="148" mass="15475">MFWNATKHSLDLSVCPAMRLLLTFVLLHAAIIIMAAPVGSNMARRAPIAGPSVIMTQLESADSGYSSMASSRDFVELATNTPVSGSTTSALAAGAGLVTRTIALAAPTGTSVTASTAKNEFANYFTFNLDESSLKLYTIGIILAEIQD</sequence>
<evidence type="ECO:0000313" key="1">
    <source>
        <dbReference type="EMBL" id="OAX37422.1"/>
    </source>
</evidence>
<gene>
    <name evidence="1" type="ORF">K503DRAFT_771519</name>
</gene>
<keyword evidence="2" id="KW-1185">Reference proteome</keyword>
<evidence type="ECO:0000313" key="2">
    <source>
        <dbReference type="Proteomes" id="UP000092154"/>
    </source>
</evidence>